<dbReference type="InterPro" id="IPR038933">
    <property type="entry name" value="Ovate"/>
</dbReference>
<evidence type="ECO:0000256" key="7">
    <source>
        <dbReference type="SAM" id="MobiDB-lite"/>
    </source>
</evidence>
<evidence type="ECO:0000256" key="4">
    <source>
        <dbReference type="ARBA" id="ARBA00023163"/>
    </source>
</evidence>
<dbReference type="RefSeq" id="XP_039132601.1">
    <property type="nucleotide sequence ID" value="XM_039276667.1"/>
</dbReference>
<evidence type="ECO:0000256" key="6">
    <source>
        <dbReference type="RuleBase" id="RU367028"/>
    </source>
</evidence>
<keyword evidence="9" id="KW-1185">Reference proteome</keyword>
<evidence type="ECO:0000256" key="5">
    <source>
        <dbReference type="ARBA" id="ARBA00023242"/>
    </source>
</evidence>
<evidence type="ECO:0000256" key="1">
    <source>
        <dbReference type="ARBA" id="ARBA00004123"/>
    </source>
</evidence>
<keyword evidence="4 6" id="KW-0804">Transcription</keyword>
<comment type="function">
    <text evidence="6">Transcriptional repressor that regulates multiple aspects of plant growth and development.</text>
</comment>
<feature type="compositionally biased region" description="Polar residues" evidence="7">
    <location>
        <begin position="67"/>
        <end position="86"/>
    </location>
</feature>
<evidence type="ECO:0000313" key="10">
    <source>
        <dbReference type="RefSeq" id="XP_039132601.1"/>
    </source>
</evidence>
<keyword evidence="2 6" id="KW-0678">Repressor</keyword>
<protein>
    <recommendedName>
        <fullName evidence="6">Transcription repressor</fullName>
    </recommendedName>
    <alternativeName>
        <fullName evidence="6">Ovate family protein</fullName>
    </alternativeName>
</protein>
<evidence type="ECO:0000256" key="2">
    <source>
        <dbReference type="ARBA" id="ARBA00022491"/>
    </source>
</evidence>
<keyword evidence="3 6" id="KW-0805">Transcription regulation</keyword>
<dbReference type="PANTHER" id="PTHR33057:SF128">
    <property type="entry name" value="TRANSCRIPTION REPRESSOR OFP3"/>
    <property type="match status" value="1"/>
</dbReference>
<dbReference type="NCBIfam" id="TIGR01568">
    <property type="entry name" value="A_thal_3678"/>
    <property type="match status" value="1"/>
</dbReference>
<dbReference type="Pfam" id="PF04844">
    <property type="entry name" value="Ovate"/>
    <property type="match status" value="1"/>
</dbReference>
<feature type="compositionally biased region" description="Polar residues" evidence="7">
    <location>
        <begin position="106"/>
        <end position="115"/>
    </location>
</feature>
<dbReference type="GO" id="GO:0003677">
    <property type="term" value="F:DNA binding"/>
    <property type="evidence" value="ECO:0007669"/>
    <property type="project" value="InterPro"/>
</dbReference>
<dbReference type="AlphaFoldDB" id="A0AB40C1C5"/>
<evidence type="ECO:0000313" key="9">
    <source>
        <dbReference type="Proteomes" id="UP001515500"/>
    </source>
</evidence>
<keyword evidence="5 6" id="KW-0539">Nucleus</keyword>
<dbReference type="Proteomes" id="UP001515500">
    <property type="component" value="Chromosome 9"/>
</dbReference>
<sequence length="230" mass="26170">MGNYRFTLSSMIPINAWLYKLKHMNKKKNTTTTTTTKRDHKIITSSSSSSSSSPPNQTSILPRRPSNYLSTRPQTQNNNLPNSLHTPSPLDPPRKSKRRSRRNPETDQSSSNSNHVFHVISNLQLPPVATKSTVKNKVHRRKVHIKSPRLSVCMTKKSLAMAQSFAIMKSSSNPQKDFEDSMMEMIVENNIRSPGDLEELLANYLSLNSYEHHGLIVKVFEQIWFNLGHS</sequence>
<organism evidence="9 10">
    <name type="scientific">Dioscorea cayennensis subsp. rotundata</name>
    <name type="common">White Guinea yam</name>
    <name type="synonym">Dioscorea rotundata</name>
    <dbReference type="NCBI Taxonomy" id="55577"/>
    <lineage>
        <taxon>Eukaryota</taxon>
        <taxon>Viridiplantae</taxon>
        <taxon>Streptophyta</taxon>
        <taxon>Embryophyta</taxon>
        <taxon>Tracheophyta</taxon>
        <taxon>Spermatophyta</taxon>
        <taxon>Magnoliopsida</taxon>
        <taxon>Liliopsida</taxon>
        <taxon>Dioscoreales</taxon>
        <taxon>Dioscoreaceae</taxon>
        <taxon>Dioscorea</taxon>
    </lineage>
</organism>
<dbReference type="InterPro" id="IPR025830">
    <property type="entry name" value="DNA_bnd_dom_ovate"/>
</dbReference>
<accession>A0AB40C1C5</accession>
<gene>
    <name evidence="10" type="primary">LOC120269333</name>
</gene>
<dbReference type="Pfam" id="PF13724">
    <property type="entry name" value="DNA_binding_2"/>
    <property type="match status" value="1"/>
</dbReference>
<proteinExistence type="predicted"/>
<dbReference type="GO" id="GO:0045892">
    <property type="term" value="P:negative regulation of DNA-templated transcription"/>
    <property type="evidence" value="ECO:0007669"/>
    <property type="project" value="UniProtKB-UniRule"/>
</dbReference>
<dbReference type="PANTHER" id="PTHR33057">
    <property type="entry name" value="TRANSCRIPTION REPRESSOR OFP7-RELATED"/>
    <property type="match status" value="1"/>
</dbReference>
<feature type="domain" description="OVATE" evidence="8">
    <location>
        <begin position="167"/>
        <end position="226"/>
    </location>
</feature>
<evidence type="ECO:0000256" key="3">
    <source>
        <dbReference type="ARBA" id="ARBA00023015"/>
    </source>
</evidence>
<feature type="region of interest" description="Disordered" evidence="7">
    <location>
        <begin position="28"/>
        <end position="115"/>
    </location>
</feature>
<reference evidence="10" key="1">
    <citation type="submission" date="2025-08" db="UniProtKB">
        <authorList>
            <consortium name="RefSeq"/>
        </authorList>
    </citation>
    <scope>IDENTIFICATION</scope>
</reference>
<evidence type="ECO:0000259" key="8">
    <source>
        <dbReference type="PROSITE" id="PS51754"/>
    </source>
</evidence>
<dbReference type="GeneID" id="120269333"/>
<name>A0AB40C1C5_DIOCR</name>
<dbReference type="GO" id="GO:0005634">
    <property type="term" value="C:nucleus"/>
    <property type="evidence" value="ECO:0007669"/>
    <property type="project" value="UniProtKB-SubCell"/>
</dbReference>
<comment type="subcellular location">
    <subcellularLocation>
        <location evidence="1 6">Nucleus</location>
    </subcellularLocation>
</comment>
<dbReference type="InterPro" id="IPR006458">
    <property type="entry name" value="Ovate_C"/>
</dbReference>
<dbReference type="PROSITE" id="PS51754">
    <property type="entry name" value="OVATE"/>
    <property type="match status" value="1"/>
</dbReference>